<organism evidence="2 3">
    <name type="scientific">Burkholderia ubonensis</name>
    <dbReference type="NCBI Taxonomy" id="101571"/>
    <lineage>
        <taxon>Bacteria</taxon>
        <taxon>Pseudomonadati</taxon>
        <taxon>Pseudomonadota</taxon>
        <taxon>Betaproteobacteria</taxon>
        <taxon>Burkholderiales</taxon>
        <taxon>Burkholderiaceae</taxon>
        <taxon>Burkholderia</taxon>
        <taxon>Burkholderia cepacia complex</taxon>
    </lineage>
</organism>
<evidence type="ECO:0000313" key="2">
    <source>
        <dbReference type="EMBL" id="KUZ92673.1"/>
    </source>
</evidence>
<dbReference type="AlphaFoldDB" id="A0A117XT68"/>
<dbReference type="RefSeq" id="WP_059632605.1">
    <property type="nucleotide sequence ID" value="NZ_LOTK01000026.1"/>
</dbReference>
<sequence length="111" mass="12482">MRIKEPATLFGRRLRAARQRADIPQDRLGVQIGLDEGTASARMSRYETGTHEPPFGIAVKLAQALHLPAAYFYCEDDELADLVLAWVRLPKTERRHIKAMIEAILAGKRGK</sequence>
<dbReference type="InterPro" id="IPR010982">
    <property type="entry name" value="Lambda_DNA-bd_dom_sf"/>
</dbReference>
<dbReference type="SMART" id="SM00530">
    <property type="entry name" value="HTH_XRE"/>
    <property type="match status" value="1"/>
</dbReference>
<dbReference type="Gene3D" id="1.10.260.40">
    <property type="entry name" value="lambda repressor-like DNA-binding domains"/>
    <property type="match status" value="1"/>
</dbReference>
<reference evidence="2 3" key="1">
    <citation type="submission" date="2015-11" db="EMBL/GenBank/DDBJ databases">
        <title>Expanding the genomic diversity of Burkholderia species for the development of highly accurate diagnostics.</title>
        <authorList>
            <person name="Sahl J."/>
            <person name="Keim P."/>
            <person name="Wagner D."/>
        </authorList>
    </citation>
    <scope>NUCLEOTIDE SEQUENCE [LARGE SCALE GENOMIC DNA]</scope>
    <source>
        <strain evidence="2 3">RF32-BP4</strain>
    </source>
</reference>
<name>A0A117XT68_9BURK</name>
<feature type="domain" description="HTH cro/C1-type" evidence="1">
    <location>
        <begin position="14"/>
        <end position="72"/>
    </location>
</feature>
<dbReference type="Pfam" id="PF13560">
    <property type="entry name" value="HTH_31"/>
    <property type="match status" value="1"/>
</dbReference>
<dbReference type="EMBL" id="LOTN01000021">
    <property type="protein sequence ID" value="KUZ92673.1"/>
    <property type="molecule type" value="Genomic_DNA"/>
</dbReference>
<dbReference type="Proteomes" id="UP000065521">
    <property type="component" value="Unassembled WGS sequence"/>
</dbReference>
<dbReference type="CDD" id="cd00093">
    <property type="entry name" value="HTH_XRE"/>
    <property type="match status" value="1"/>
</dbReference>
<evidence type="ECO:0000259" key="1">
    <source>
        <dbReference type="PROSITE" id="PS50943"/>
    </source>
</evidence>
<comment type="caution">
    <text evidence="2">The sequence shown here is derived from an EMBL/GenBank/DDBJ whole genome shotgun (WGS) entry which is preliminary data.</text>
</comment>
<dbReference type="SUPFAM" id="SSF47413">
    <property type="entry name" value="lambda repressor-like DNA-binding domains"/>
    <property type="match status" value="1"/>
</dbReference>
<accession>A0A117XT68</accession>
<protein>
    <submittedName>
        <fullName evidence="2">XRE family transcriptional regulator</fullName>
    </submittedName>
</protein>
<gene>
    <name evidence="2" type="ORF">WI38_11135</name>
</gene>
<dbReference type="InterPro" id="IPR001387">
    <property type="entry name" value="Cro/C1-type_HTH"/>
</dbReference>
<evidence type="ECO:0000313" key="3">
    <source>
        <dbReference type="Proteomes" id="UP000065521"/>
    </source>
</evidence>
<dbReference type="GO" id="GO:0003677">
    <property type="term" value="F:DNA binding"/>
    <property type="evidence" value="ECO:0007669"/>
    <property type="project" value="InterPro"/>
</dbReference>
<proteinExistence type="predicted"/>
<dbReference type="PROSITE" id="PS50943">
    <property type="entry name" value="HTH_CROC1"/>
    <property type="match status" value="1"/>
</dbReference>